<dbReference type="AlphaFoldDB" id="Q4TGQ5"/>
<dbReference type="GO" id="GO:0005524">
    <property type="term" value="F:ATP binding"/>
    <property type="evidence" value="ECO:0007669"/>
    <property type="project" value="InterPro"/>
</dbReference>
<dbReference type="PANTHER" id="PTHR36498">
    <property type="entry name" value="TATA-BINDING PROTEIN-ASSOCIATED FACTOR 172"/>
    <property type="match status" value="1"/>
</dbReference>
<reference evidence="2" key="2">
    <citation type="submission" date="2004-02" db="EMBL/GenBank/DDBJ databases">
        <authorList>
            <consortium name="Genoscope"/>
            <consortium name="Whitehead Institute Centre for Genome Research"/>
        </authorList>
    </citation>
    <scope>NUCLEOTIDE SEQUENCE</scope>
</reference>
<dbReference type="InterPro" id="IPR038718">
    <property type="entry name" value="SNF2-like_sf"/>
</dbReference>
<feature type="non-terminal residue" evidence="2">
    <location>
        <position position="1"/>
    </location>
</feature>
<feature type="non-terminal residue" evidence="2">
    <location>
        <position position="284"/>
    </location>
</feature>
<reference evidence="2" key="1">
    <citation type="journal article" date="2004" name="Nature">
        <title>Genome duplication in the teleost fish Tetraodon nigroviridis reveals the early vertebrate proto-karyotype.</title>
        <authorList>
            <person name="Jaillon O."/>
            <person name="Aury J.-M."/>
            <person name="Brunet F."/>
            <person name="Petit J.-L."/>
            <person name="Stange-Thomann N."/>
            <person name="Mauceli E."/>
            <person name="Bouneau L."/>
            <person name="Fischer C."/>
            <person name="Ozouf-Costaz C."/>
            <person name="Bernot A."/>
            <person name="Nicaud S."/>
            <person name="Jaffe D."/>
            <person name="Fisher S."/>
            <person name="Lutfalla G."/>
            <person name="Dossat C."/>
            <person name="Segurens B."/>
            <person name="Dasilva C."/>
            <person name="Salanoubat M."/>
            <person name="Levy M."/>
            <person name="Boudet N."/>
            <person name="Castellano S."/>
            <person name="Anthouard V."/>
            <person name="Jubin C."/>
            <person name="Castelli V."/>
            <person name="Katinka M."/>
            <person name="Vacherie B."/>
            <person name="Biemont C."/>
            <person name="Skalli Z."/>
            <person name="Cattolico L."/>
            <person name="Poulain J."/>
            <person name="De Berardinis V."/>
            <person name="Cruaud C."/>
            <person name="Duprat S."/>
            <person name="Brottier P."/>
            <person name="Coutanceau J.-P."/>
            <person name="Gouzy J."/>
            <person name="Parra G."/>
            <person name="Lardier G."/>
            <person name="Chapple C."/>
            <person name="McKernan K.J."/>
            <person name="McEwan P."/>
            <person name="Bosak S."/>
            <person name="Kellis M."/>
            <person name="Volff J.-N."/>
            <person name="Guigo R."/>
            <person name="Zody M.C."/>
            <person name="Mesirov J."/>
            <person name="Lindblad-Toh K."/>
            <person name="Birren B."/>
            <person name="Nusbaum C."/>
            <person name="Kahn D."/>
            <person name="Robinson-Rechavi M."/>
            <person name="Laudet V."/>
            <person name="Schachter V."/>
            <person name="Quetier F."/>
            <person name="Saurin W."/>
            <person name="Scarpelli C."/>
            <person name="Wincker P."/>
            <person name="Lander E.S."/>
            <person name="Weissenbach J."/>
            <person name="Roest Crollius H."/>
        </authorList>
    </citation>
    <scope>NUCLEOTIDE SEQUENCE [LARGE SCALE GENOMIC DNA]</scope>
</reference>
<name>Q4TGQ5_TETNG</name>
<dbReference type="InterPro" id="IPR000330">
    <property type="entry name" value="SNF2_N"/>
</dbReference>
<sequence>YKLHGILCDDMGLGKTLQSICILAGDHYLRAREYSRSKAPDCCPMPSLVVCPPTLTGHWVDEVGQVLLPGVPQPAALHRAPHRAHALRLRPRRPVTQPVQTAAPSAAGSFSCRLQHQVKKHNLVVASYDVVRNDIDFFRVNVRLGLCSNIKFNYCILDEGHVIKNGKTKLSKAVKQLAANFRIILSGTPIQNNVLELWSLFDFLMPGFLGTERQFAARYGKPILASRDAKSSSREQEAGVLAMEALHRQVLPFLLRRMKEDVLQDLPPKIIQDYYCTLSPLQVR</sequence>
<evidence type="ECO:0000259" key="1">
    <source>
        <dbReference type="PROSITE" id="PS51192"/>
    </source>
</evidence>
<feature type="domain" description="Helicase ATP-binding" evidence="1">
    <location>
        <begin position="1"/>
        <end position="207"/>
    </location>
</feature>
<dbReference type="GO" id="GO:0016887">
    <property type="term" value="F:ATP hydrolysis activity"/>
    <property type="evidence" value="ECO:0007669"/>
    <property type="project" value="InterPro"/>
</dbReference>
<dbReference type="InterPro" id="IPR044972">
    <property type="entry name" value="Mot1"/>
</dbReference>
<evidence type="ECO:0000313" key="2">
    <source>
        <dbReference type="EMBL" id="CAF87927.1"/>
    </source>
</evidence>
<accession>Q4TGQ5</accession>
<dbReference type="SMART" id="SM00487">
    <property type="entry name" value="DEXDc"/>
    <property type="match status" value="1"/>
</dbReference>
<dbReference type="Gene3D" id="3.40.50.10810">
    <property type="entry name" value="Tandem AAA-ATPase domain"/>
    <property type="match status" value="1"/>
</dbReference>
<dbReference type="InterPro" id="IPR014001">
    <property type="entry name" value="Helicase_ATP-bd"/>
</dbReference>
<dbReference type="InterPro" id="IPR044078">
    <property type="entry name" value="Mot1_ATP-bd"/>
</dbReference>
<gene>
    <name evidence="2" type="ORF">GSTENG00000981001</name>
</gene>
<dbReference type="InterPro" id="IPR027417">
    <property type="entry name" value="P-loop_NTPase"/>
</dbReference>
<dbReference type="EMBL" id="CAAE01003549">
    <property type="protein sequence ID" value="CAF87927.1"/>
    <property type="molecule type" value="Genomic_DNA"/>
</dbReference>
<proteinExistence type="predicted"/>
<dbReference type="CDD" id="cd17999">
    <property type="entry name" value="DEXHc_Mot1"/>
    <property type="match status" value="1"/>
</dbReference>
<comment type="caution">
    <text evidence="2">The sequence shown here is derived from an EMBL/GenBank/DDBJ whole genome shotgun (WGS) entry which is preliminary data.</text>
</comment>
<dbReference type="KEGG" id="tng:GSTEN00000981G001"/>
<dbReference type="GO" id="GO:0017025">
    <property type="term" value="F:TBP-class protein binding"/>
    <property type="evidence" value="ECO:0007669"/>
    <property type="project" value="InterPro"/>
</dbReference>
<dbReference type="OrthoDB" id="10252227at2759"/>
<organism evidence="2">
    <name type="scientific">Tetraodon nigroviridis</name>
    <name type="common">Spotted green pufferfish</name>
    <name type="synonym">Chelonodon nigroviridis</name>
    <dbReference type="NCBI Taxonomy" id="99883"/>
    <lineage>
        <taxon>Eukaryota</taxon>
        <taxon>Metazoa</taxon>
        <taxon>Chordata</taxon>
        <taxon>Craniata</taxon>
        <taxon>Vertebrata</taxon>
        <taxon>Euteleostomi</taxon>
        <taxon>Actinopterygii</taxon>
        <taxon>Neopterygii</taxon>
        <taxon>Teleostei</taxon>
        <taxon>Neoteleostei</taxon>
        <taxon>Acanthomorphata</taxon>
        <taxon>Eupercaria</taxon>
        <taxon>Tetraodontiformes</taxon>
        <taxon>Tetradontoidea</taxon>
        <taxon>Tetraodontidae</taxon>
        <taxon>Tetraodon</taxon>
    </lineage>
</organism>
<dbReference type="PANTHER" id="PTHR36498:SF1">
    <property type="entry name" value="TATA-BINDING PROTEIN-ASSOCIATED FACTOR 172"/>
    <property type="match status" value="1"/>
</dbReference>
<protein>
    <submittedName>
        <fullName evidence="2">(spotted green pufferfish) hypothetical protein</fullName>
    </submittedName>
</protein>
<dbReference type="PROSITE" id="PS51192">
    <property type="entry name" value="HELICASE_ATP_BIND_1"/>
    <property type="match status" value="1"/>
</dbReference>
<dbReference type="SUPFAM" id="SSF52540">
    <property type="entry name" value="P-loop containing nucleoside triphosphate hydrolases"/>
    <property type="match status" value="1"/>
</dbReference>
<dbReference type="Pfam" id="PF00176">
    <property type="entry name" value="SNF2-rel_dom"/>
    <property type="match status" value="1"/>
</dbReference>
<dbReference type="GO" id="GO:0003677">
    <property type="term" value="F:DNA binding"/>
    <property type="evidence" value="ECO:0007669"/>
    <property type="project" value="InterPro"/>
</dbReference>